<feature type="region of interest" description="Disordered" evidence="1">
    <location>
        <begin position="1"/>
        <end position="114"/>
    </location>
</feature>
<keyword evidence="3" id="KW-1185">Reference proteome</keyword>
<name>A0A3P6RJJ3_CYLGO</name>
<feature type="compositionally biased region" description="Basic and acidic residues" evidence="1">
    <location>
        <begin position="20"/>
        <end position="29"/>
    </location>
</feature>
<feature type="non-terminal residue" evidence="2">
    <location>
        <position position="308"/>
    </location>
</feature>
<accession>A0A3P6RJJ3</accession>
<evidence type="ECO:0000313" key="3">
    <source>
        <dbReference type="Proteomes" id="UP000271889"/>
    </source>
</evidence>
<organism evidence="2 3">
    <name type="scientific">Cylicostephanus goldi</name>
    <name type="common">Nematode worm</name>
    <dbReference type="NCBI Taxonomy" id="71465"/>
    <lineage>
        <taxon>Eukaryota</taxon>
        <taxon>Metazoa</taxon>
        <taxon>Ecdysozoa</taxon>
        <taxon>Nematoda</taxon>
        <taxon>Chromadorea</taxon>
        <taxon>Rhabditida</taxon>
        <taxon>Rhabditina</taxon>
        <taxon>Rhabditomorpha</taxon>
        <taxon>Strongyloidea</taxon>
        <taxon>Strongylidae</taxon>
        <taxon>Cylicostephanus</taxon>
    </lineage>
</organism>
<dbReference type="OrthoDB" id="5399929at2759"/>
<protein>
    <submittedName>
        <fullName evidence="2">Uncharacterized protein</fullName>
    </submittedName>
</protein>
<feature type="compositionally biased region" description="Basic residues" evidence="1">
    <location>
        <begin position="1"/>
        <end position="12"/>
    </location>
</feature>
<reference evidence="2 3" key="1">
    <citation type="submission" date="2018-11" db="EMBL/GenBank/DDBJ databases">
        <authorList>
            <consortium name="Pathogen Informatics"/>
        </authorList>
    </citation>
    <scope>NUCLEOTIDE SEQUENCE [LARGE SCALE GENOMIC DNA]</scope>
</reference>
<feature type="compositionally biased region" description="Polar residues" evidence="1">
    <location>
        <begin position="85"/>
        <end position="114"/>
    </location>
</feature>
<gene>
    <name evidence="2" type="ORF">CGOC_LOCUS3557</name>
</gene>
<dbReference type="EMBL" id="UYRV01009056">
    <property type="protein sequence ID" value="VDK56193.1"/>
    <property type="molecule type" value="Genomic_DNA"/>
</dbReference>
<proteinExistence type="predicted"/>
<evidence type="ECO:0000256" key="1">
    <source>
        <dbReference type="SAM" id="MobiDB-lite"/>
    </source>
</evidence>
<feature type="region of interest" description="Disordered" evidence="1">
    <location>
        <begin position="196"/>
        <end position="221"/>
    </location>
</feature>
<sequence length="308" mass="33727">MKYVAKNRRRSVKSTANKFHKSEISKEEAADAIMKEATASQSQDSKKNSDTDSASESLDAPLREIQDVLVPQASADDSFDEQLPGDNTDSLVTTAQNMEINENTSATTNSMNPSVLQRIAGTPGILKKIDSPSTAEKKFRRVHFGSSFEEPELNSGSDDKAPSIEELFPASPKGVLKSPGTRRPFANVQATEVLITSSPSVDKTESPRKNDEATSEEQPIFPDLSECQEPIAKIVSRLSVTSTNTGSITLRKTLEARGILQIRHLACMSRREVALLNIKKPRVETAVKALAQFARDYSPQKQRVVIVP</sequence>
<feature type="compositionally biased region" description="Basic and acidic residues" evidence="1">
    <location>
        <begin position="202"/>
        <end position="212"/>
    </location>
</feature>
<evidence type="ECO:0000313" key="2">
    <source>
        <dbReference type="EMBL" id="VDK56193.1"/>
    </source>
</evidence>
<dbReference type="AlphaFoldDB" id="A0A3P6RJJ3"/>
<dbReference type="Proteomes" id="UP000271889">
    <property type="component" value="Unassembled WGS sequence"/>
</dbReference>